<evidence type="ECO:0000256" key="2">
    <source>
        <dbReference type="ARBA" id="ARBA00022679"/>
    </source>
</evidence>
<dbReference type="STRING" id="1716141.STSP_70720"/>
<evidence type="ECO:0000313" key="4">
    <source>
        <dbReference type="Proteomes" id="UP000077381"/>
    </source>
</evidence>
<dbReference type="NCBIfam" id="TIGR00696">
    <property type="entry name" value="wecG_tagA_cpsF"/>
    <property type="match status" value="1"/>
</dbReference>
<keyword evidence="2 3" id="KW-0808">Transferase</keyword>
<organism evidence="3 4">
    <name type="scientific">Streptomyces jeddahensis</name>
    <dbReference type="NCBI Taxonomy" id="1716141"/>
    <lineage>
        <taxon>Bacteria</taxon>
        <taxon>Bacillati</taxon>
        <taxon>Actinomycetota</taxon>
        <taxon>Actinomycetes</taxon>
        <taxon>Kitasatosporales</taxon>
        <taxon>Streptomycetaceae</taxon>
        <taxon>Streptomyces</taxon>
    </lineage>
</organism>
<dbReference type="CDD" id="cd06533">
    <property type="entry name" value="Glyco_transf_WecG_TagA"/>
    <property type="match status" value="1"/>
</dbReference>
<gene>
    <name evidence="3" type="primary">tagA</name>
    <name evidence="3" type="ORF">STSP_70720</name>
</gene>
<dbReference type="RefSeq" id="WP_067285009.1">
    <property type="nucleotide sequence ID" value="NZ_LOHS01000194.1"/>
</dbReference>
<evidence type="ECO:0000313" key="3">
    <source>
        <dbReference type="EMBL" id="OAH09616.1"/>
    </source>
</evidence>
<dbReference type="Proteomes" id="UP000077381">
    <property type="component" value="Unassembled WGS sequence"/>
</dbReference>
<dbReference type="EC" id="2.4.1.187" evidence="3"/>
<proteinExistence type="predicted"/>
<dbReference type="OrthoDB" id="9771846at2"/>
<dbReference type="PATRIC" id="fig|1716141.3.peg.7483"/>
<name>A0A177HFR5_9ACTN</name>
<dbReference type="AlphaFoldDB" id="A0A177HFR5"/>
<dbReference type="PANTHER" id="PTHR34136:SF1">
    <property type="entry name" value="UDP-N-ACETYL-D-MANNOSAMINURONIC ACID TRANSFERASE"/>
    <property type="match status" value="1"/>
</dbReference>
<protein>
    <submittedName>
        <fullName evidence="3">Putative N-acetylmannosaminyltransferase</fullName>
        <ecNumber evidence="3">2.4.1.187</ecNumber>
    </submittedName>
</protein>
<keyword evidence="1 3" id="KW-0328">Glycosyltransferase</keyword>
<reference evidence="3 4" key="1">
    <citation type="submission" date="2015-12" db="EMBL/GenBank/DDBJ databases">
        <title>Genome sequence of Streptomyces sp. G25.</title>
        <authorList>
            <person name="Poehlein A."/>
            <person name="Roettig A."/>
            <person name="Hiessl S."/>
            <person name="Hauschild P."/>
            <person name="Schauer J."/>
            <person name="Madkour M.H."/>
            <person name="Al-Ansari A.M."/>
            <person name="Almakishah N.H."/>
            <person name="Steinbuechel A."/>
            <person name="Daniel R."/>
        </authorList>
    </citation>
    <scope>NUCLEOTIDE SEQUENCE [LARGE SCALE GENOMIC DNA]</scope>
    <source>
        <strain evidence="4">G25(2015)</strain>
    </source>
</reference>
<dbReference type="PANTHER" id="PTHR34136">
    <property type="match status" value="1"/>
</dbReference>
<dbReference type="InterPro" id="IPR004629">
    <property type="entry name" value="WecG_TagA_CpsF"/>
</dbReference>
<dbReference type="GO" id="GO:0047244">
    <property type="term" value="F:N-acetylglucosaminyldiphosphoundecaprenol N-acetyl-beta-D-mannosaminyltransferase activity"/>
    <property type="evidence" value="ECO:0007669"/>
    <property type="project" value="UniProtKB-EC"/>
</dbReference>
<sequence>MPAPPRVDVLGVGISAVDPDTALDEIAHWVETRRRTYVCVTGVHGVMECRRDPVLRRIHNSSGLTVPDGMPMVWAGRRAGATWMRRVYGPDLMLAVLERAAEEGWSSFLYGGAEGVPELLGERLVGRIPGLKIVGAYSPPYRPLTAEESAAAVATINDSGADLVWVGLSTPKQELWMGEHRDRLDAPVLLGVGAAFDFHAGLKPQAPAWMQQRGLEWAYRLAKEPRRLWRRYLRNNPAYLARVALRPPRLQERALQE</sequence>
<keyword evidence="4" id="KW-1185">Reference proteome</keyword>
<accession>A0A177HFR5</accession>
<comment type="caution">
    <text evidence="3">The sequence shown here is derived from an EMBL/GenBank/DDBJ whole genome shotgun (WGS) entry which is preliminary data.</text>
</comment>
<evidence type="ECO:0000256" key="1">
    <source>
        <dbReference type="ARBA" id="ARBA00022676"/>
    </source>
</evidence>
<dbReference type="Pfam" id="PF03808">
    <property type="entry name" value="Glyco_tran_WecG"/>
    <property type="match status" value="1"/>
</dbReference>
<dbReference type="EMBL" id="LOHS01000194">
    <property type="protein sequence ID" value="OAH09616.1"/>
    <property type="molecule type" value="Genomic_DNA"/>
</dbReference>